<protein>
    <recommendedName>
        <fullName evidence="3">Helix-turn-helix domain-containing protein</fullName>
    </recommendedName>
</protein>
<comment type="caution">
    <text evidence="1">The sequence shown here is derived from an EMBL/GenBank/DDBJ whole genome shotgun (WGS) entry which is preliminary data.</text>
</comment>
<evidence type="ECO:0000313" key="1">
    <source>
        <dbReference type="EMBL" id="KJH72360.1"/>
    </source>
</evidence>
<keyword evidence="2" id="KW-1185">Reference proteome</keyword>
<dbReference type="EMBL" id="JYON01000006">
    <property type="protein sequence ID" value="KJH72360.1"/>
    <property type="molecule type" value="Genomic_DNA"/>
</dbReference>
<organism evidence="1 2">
    <name type="scientific">Aliterella atlantica CENA595</name>
    <dbReference type="NCBI Taxonomy" id="1618023"/>
    <lineage>
        <taxon>Bacteria</taxon>
        <taxon>Bacillati</taxon>
        <taxon>Cyanobacteriota</taxon>
        <taxon>Cyanophyceae</taxon>
        <taxon>Chroococcidiopsidales</taxon>
        <taxon>Aliterellaceae</taxon>
        <taxon>Aliterella</taxon>
    </lineage>
</organism>
<accession>A0A0D8ZUG2</accession>
<name>A0A0D8ZUG2_9CYAN</name>
<evidence type="ECO:0000313" key="2">
    <source>
        <dbReference type="Proteomes" id="UP000032452"/>
    </source>
</evidence>
<dbReference type="OrthoDB" id="532247at2"/>
<dbReference type="RefSeq" id="WP_045054122.1">
    <property type="nucleotide sequence ID" value="NZ_CAWMDP010000038.1"/>
</dbReference>
<dbReference type="Proteomes" id="UP000032452">
    <property type="component" value="Unassembled WGS sequence"/>
</dbReference>
<gene>
    <name evidence="1" type="ORF">UH38_08100</name>
</gene>
<sequence length="72" mass="8077">MPNQLSSAWADTNTAAAALGISPRQLRKLRKEGLLKLGKHYRVTTSAVASKPRYRWHCDRCGAALEIPMEKR</sequence>
<evidence type="ECO:0008006" key="3">
    <source>
        <dbReference type="Google" id="ProtNLM"/>
    </source>
</evidence>
<reference evidence="1 2" key="1">
    <citation type="submission" date="2015-02" db="EMBL/GenBank/DDBJ databases">
        <title>Draft genome of a novel marine cyanobacterium (Chroococcales) isolated from South Atlantic Ocean.</title>
        <authorList>
            <person name="Rigonato J."/>
            <person name="Alvarenga D.O."/>
            <person name="Branco L.H."/>
            <person name="Varani A.M."/>
            <person name="Brandini F.P."/>
            <person name="Fiore M.F."/>
        </authorList>
    </citation>
    <scope>NUCLEOTIDE SEQUENCE [LARGE SCALE GENOMIC DNA]</scope>
    <source>
        <strain evidence="1 2">CENA595</strain>
    </source>
</reference>
<proteinExistence type="predicted"/>
<dbReference type="AlphaFoldDB" id="A0A0D8ZUG2"/>
<dbReference type="STRING" id="1618023.UH38_08100"/>